<dbReference type="KEGG" id="masz:C9I28_12350"/>
<proteinExistence type="predicted"/>
<dbReference type="OrthoDB" id="8753370at2"/>
<name>A0A2R4CA22_9BURK</name>
<organism evidence="1 2">
    <name type="scientific">Pseudoduganella armeniaca</name>
    <dbReference type="NCBI Taxonomy" id="2072590"/>
    <lineage>
        <taxon>Bacteria</taxon>
        <taxon>Pseudomonadati</taxon>
        <taxon>Pseudomonadota</taxon>
        <taxon>Betaproteobacteria</taxon>
        <taxon>Burkholderiales</taxon>
        <taxon>Oxalobacteraceae</taxon>
        <taxon>Telluria group</taxon>
        <taxon>Pseudoduganella</taxon>
    </lineage>
</organism>
<dbReference type="Proteomes" id="UP000240505">
    <property type="component" value="Chromosome"/>
</dbReference>
<evidence type="ECO:0000313" key="2">
    <source>
        <dbReference type="Proteomes" id="UP000240505"/>
    </source>
</evidence>
<sequence length="178" mass="18977">MNIVDQRYLDSANRYSTEPCLLSILDLGHPAPACEATMAQLRERLAKVLPGLRRGRSLIGIVGDEVVPEQPDAPCQGLQLARLIQSVAIELHRLTGDEVMVGFVGRVPKMNGRYRLILPFRCGTVANAALTLSIQLIGALLRDEPFDLEAGLAELRALAAAGTPGPGPAPQPSIPIAA</sequence>
<reference evidence="1 2" key="1">
    <citation type="submission" date="2018-03" db="EMBL/GenBank/DDBJ databases">
        <title>Massilia armeniaca sp. nov., isolated from desert soil.</title>
        <authorList>
            <person name="Huang H."/>
            <person name="Ren M."/>
        </authorList>
    </citation>
    <scope>NUCLEOTIDE SEQUENCE [LARGE SCALE GENOMIC DNA]</scope>
    <source>
        <strain evidence="1 2">ZMN-3</strain>
    </source>
</reference>
<dbReference type="RefSeq" id="WP_107141749.1">
    <property type="nucleotide sequence ID" value="NZ_CP028324.1"/>
</dbReference>
<gene>
    <name evidence="1" type="ORF">C9I28_12350</name>
</gene>
<dbReference type="AlphaFoldDB" id="A0A2R4CA22"/>
<accession>A0A2R4CA22</accession>
<protein>
    <submittedName>
        <fullName evidence="1">Uncharacterized protein</fullName>
    </submittedName>
</protein>
<dbReference type="EMBL" id="CP028324">
    <property type="protein sequence ID" value="AVR96402.1"/>
    <property type="molecule type" value="Genomic_DNA"/>
</dbReference>
<keyword evidence="2" id="KW-1185">Reference proteome</keyword>
<evidence type="ECO:0000313" key="1">
    <source>
        <dbReference type="EMBL" id="AVR96402.1"/>
    </source>
</evidence>